<dbReference type="Gene3D" id="3.40.366.10">
    <property type="entry name" value="Malonyl-Coenzyme A Acyl Carrier Protein, domain 2"/>
    <property type="match status" value="1"/>
</dbReference>
<dbReference type="InterPro" id="IPR050091">
    <property type="entry name" value="PKS_NRPS_Biosynth_Enz"/>
</dbReference>
<reference evidence="7 8" key="1">
    <citation type="submission" date="2019-08" db="EMBL/GenBank/DDBJ databases">
        <title>Whole genome of Aphis craccivora.</title>
        <authorList>
            <person name="Voronova N.V."/>
            <person name="Shulinski R.S."/>
            <person name="Bandarenka Y.V."/>
            <person name="Zhorov D.G."/>
            <person name="Warner D."/>
        </authorList>
    </citation>
    <scope>NUCLEOTIDE SEQUENCE [LARGE SCALE GENOMIC DNA]</scope>
    <source>
        <strain evidence="7">180601</strain>
        <tissue evidence="7">Whole Body</tissue>
    </source>
</reference>
<dbReference type="InterPro" id="IPR001227">
    <property type="entry name" value="Ac_transferase_dom_sf"/>
</dbReference>
<dbReference type="AlphaFoldDB" id="A0A6G0YEA6"/>
<evidence type="ECO:0000313" key="7">
    <source>
        <dbReference type="EMBL" id="KAF0754035.1"/>
    </source>
</evidence>
<dbReference type="PANTHER" id="PTHR43775">
    <property type="entry name" value="FATTY ACID SYNTHASE"/>
    <property type="match status" value="1"/>
</dbReference>
<dbReference type="Pfam" id="PF00698">
    <property type="entry name" value="Acyl_transf_1"/>
    <property type="match status" value="1"/>
</dbReference>
<evidence type="ECO:0000313" key="8">
    <source>
        <dbReference type="Proteomes" id="UP000478052"/>
    </source>
</evidence>
<evidence type="ECO:0000259" key="6">
    <source>
        <dbReference type="PROSITE" id="PS52019"/>
    </source>
</evidence>
<evidence type="ECO:0000256" key="1">
    <source>
        <dbReference type="ARBA" id="ARBA00022450"/>
    </source>
</evidence>
<keyword evidence="2" id="KW-0597">Phosphoprotein</keyword>
<protein>
    <submittedName>
        <fullName evidence="7">Fatty acid synthase</fullName>
    </submittedName>
</protein>
<dbReference type="Gene3D" id="3.30.70.3290">
    <property type="match status" value="1"/>
</dbReference>
<dbReference type="GO" id="GO:0006633">
    <property type="term" value="P:fatty acid biosynthetic process"/>
    <property type="evidence" value="ECO:0007669"/>
    <property type="project" value="UniProtKB-UniPathway"/>
</dbReference>
<dbReference type="InterPro" id="IPR016039">
    <property type="entry name" value="Thiolase-like"/>
</dbReference>
<dbReference type="InterPro" id="IPR014043">
    <property type="entry name" value="Acyl_transferase_dom"/>
</dbReference>
<dbReference type="Pfam" id="PF16197">
    <property type="entry name" value="KAsynt_C_assoc"/>
    <property type="match status" value="1"/>
</dbReference>
<evidence type="ECO:0000256" key="2">
    <source>
        <dbReference type="ARBA" id="ARBA00022553"/>
    </source>
</evidence>
<comment type="caution">
    <text evidence="4">Lacks conserved residue(s) required for the propagation of feature annotation.</text>
</comment>
<feature type="non-terminal residue" evidence="7">
    <location>
        <position position="952"/>
    </location>
</feature>
<feature type="domain" description="Ketosynthase family 3 (KS3)" evidence="5">
    <location>
        <begin position="31"/>
        <end position="436"/>
    </location>
</feature>
<dbReference type="OrthoDB" id="329835at2759"/>
<dbReference type="Pfam" id="PF02801">
    <property type="entry name" value="Ketoacyl-synt_C"/>
    <property type="match status" value="1"/>
</dbReference>
<dbReference type="InterPro" id="IPR014030">
    <property type="entry name" value="Ketoacyl_synth_N"/>
</dbReference>
<dbReference type="InterPro" id="IPR042104">
    <property type="entry name" value="PKS_dehydratase_sf"/>
</dbReference>
<dbReference type="PANTHER" id="PTHR43775:SF23">
    <property type="entry name" value="FATTY ACID SYNTHASE 3"/>
    <property type="match status" value="1"/>
</dbReference>
<dbReference type="SUPFAM" id="SSF52151">
    <property type="entry name" value="FabD/lysophospholipase-like"/>
    <property type="match status" value="1"/>
</dbReference>
<dbReference type="InterPro" id="IPR020841">
    <property type="entry name" value="PKS_Beta-ketoAc_synthase_dom"/>
</dbReference>
<dbReference type="SUPFAM" id="SSF55048">
    <property type="entry name" value="Probable ACP-binding domain of malonyl-CoA ACP transacylase"/>
    <property type="match status" value="1"/>
</dbReference>
<accession>A0A6G0YEA6</accession>
<name>A0A6G0YEA6_APHCR</name>
<dbReference type="InterPro" id="IPR016036">
    <property type="entry name" value="Malonyl_transacylase_ACP-bd"/>
</dbReference>
<gene>
    <name evidence="7" type="ORF">FWK35_00028729</name>
</gene>
<dbReference type="InterPro" id="IPR049900">
    <property type="entry name" value="PKS_mFAS_DH"/>
</dbReference>
<proteinExistence type="predicted"/>
<dbReference type="GO" id="GO:0004315">
    <property type="term" value="F:3-oxoacyl-[acyl-carrier-protein] synthase activity"/>
    <property type="evidence" value="ECO:0007669"/>
    <property type="project" value="InterPro"/>
</dbReference>
<dbReference type="EMBL" id="VUJU01004542">
    <property type="protein sequence ID" value="KAF0754035.1"/>
    <property type="molecule type" value="Genomic_DNA"/>
</dbReference>
<feature type="domain" description="PKS/mFAS DH" evidence="6">
    <location>
        <begin position="872"/>
        <end position="952"/>
    </location>
</feature>
<sequence length="952" mass="105755">MSRQQAIELKIKTDREIALKAGRRLVKCDPGDEIVISGFSGSFPNSDGLPDFADNLFNKVDLISDDNRRWTIEHPEIPQRTGKLNQVNKFDAAFFGVHYKQAHTMDPMCRIILEKSYEAIVDSGNSPKSLKGSKTGVFVGACFSESEKTWFYEKLQVNGFGLTGCARAMLANRISYWLGVNGPSYSVDSACSSSLYALEHAYKAIRDGHCDSALVGGCNLCLHPYVSLQFARLGVLCADGRCKSFDEAANGYVRSEAVCVLYLQKAKNAKRIYAKVVHAKTNCDGYKEQGITYPSGPLQQRLLEEFYEECEIKPSNLAWIEAHGTGTKVGDPEEVKALENVFCPGRTEPLLIGSVKSNIGHSEPASGLCSVAKVIIAMETGFIPPNINFNTPREDITAFYNGRINVVAEKTPWNGGLVGINSFGFGGANCHVLLNWNNKSKINNGLPEDDLPRLVVASGRTEEAVTTILNDFLSRSLDKEYVRLLHDVQAEQIPGHIYRGYTIVKKDIKANHSINFRYYSGELRPVCFVFSGMGSQWTGMGASLMKLPIFNESILKSHSVLKDFGVDLVKIITSSDPNILNNTVNSFVGIAAMQIALFDVLITIGITPDIIIGHSVGELLCAYADGCLTSEQTIKAAYYYGVAILNSKIPLGAMAYVGIGYNQIKDLLPTNVEVAWHNSQDSCTISGLKESVEQFVLKLKSKDISSQIINVLNIPYHSAFIKKAIPSLLEYLKKIVINPKLRSEKWKSTSIPEEQWGEDKAKYCSAEYCANNLLNSVLFEETFEHVPKGSIIIELAPHGVLQEVLNRSLKKNITNIELASRNHKDGLDYLLSAFGKIFEAGLNPKISKLYPDIEFPVSRGTPMIAPLVRWEHSEDWYVTMYRVQDKIKSGERNISISLKDDEYEYLSGHVIDGRNLFPATGYLVMAWETLALMRGELYSEVPVVFENVRFQR</sequence>
<dbReference type="SUPFAM" id="SSF53901">
    <property type="entry name" value="Thiolase-like"/>
    <property type="match status" value="1"/>
</dbReference>
<dbReference type="PROSITE" id="PS52004">
    <property type="entry name" value="KS3_2"/>
    <property type="match status" value="1"/>
</dbReference>
<keyword evidence="1" id="KW-0596">Phosphopantetheine</keyword>
<evidence type="ECO:0000256" key="4">
    <source>
        <dbReference type="PROSITE-ProRule" id="PRU01363"/>
    </source>
</evidence>
<dbReference type="InterPro" id="IPR016035">
    <property type="entry name" value="Acyl_Trfase/lysoPLipase"/>
</dbReference>
<organism evidence="7 8">
    <name type="scientific">Aphis craccivora</name>
    <name type="common">Cowpea aphid</name>
    <dbReference type="NCBI Taxonomy" id="307492"/>
    <lineage>
        <taxon>Eukaryota</taxon>
        <taxon>Metazoa</taxon>
        <taxon>Ecdysozoa</taxon>
        <taxon>Arthropoda</taxon>
        <taxon>Hexapoda</taxon>
        <taxon>Insecta</taxon>
        <taxon>Pterygota</taxon>
        <taxon>Neoptera</taxon>
        <taxon>Paraneoptera</taxon>
        <taxon>Hemiptera</taxon>
        <taxon>Sternorrhyncha</taxon>
        <taxon>Aphidomorpha</taxon>
        <taxon>Aphidoidea</taxon>
        <taxon>Aphididae</taxon>
        <taxon>Aphidini</taxon>
        <taxon>Aphis</taxon>
        <taxon>Aphis</taxon>
    </lineage>
</organism>
<dbReference type="PROSITE" id="PS52019">
    <property type="entry name" value="PKS_MFAS_DH"/>
    <property type="match status" value="1"/>
</dbReference>
<dbReference type="Gene3D" id="3.10.129.110">
    <property type="entry name" value="Polyketide synthase dehydratase"/>
    <property type="match status" value="1"/>
</dbReference>
<dbReference type="InterPro" id="IPR032821">
    <property type="entry name" value="PKS_assoc"/>
</dbReference>
<keyword evidence="3" id="KW-0808">Transferase</keyword>
<dbReference type="Proteomes" id="UP000478052">
    <property type="component" value="Unassembled WGS sequence"/>
</dbReference>
<comment type="caution">
    <text evidence="7">The sequence shown here is derived from an EMBL/GenBank/DDBJ whole genome shotgun (WGS) entry which is preliminary data.</text>
</comment>
<dbReference type="SMART" id="SM00825">
    <property type="entry name" value="PKS_KS"/>
    <property type="match status" value="1"/>
</dbReference>
<dbReference type="PROSITE" id="PS00606">
    <property type="entry name" value="KS3_1"/>
    <property type="match status" value="1"/>
</dbReference>
<dbReference type="InterPro" id="IPR018201">
    <property type="entry name" value="Ketoacyl_synth_AS"/>
</dbReference>
<dbReference type="InterPro" id="IPR014031">
    <property type="entry name" value="Ketoacyl_synth_C"/>
</dbReference>
<dbReference type="Pfam" id="PF00109">
    <property type="entry name" value="ketoacyl-synt"/>
    <property type="match status" value="1"/>
</dbReference>
<evidence type="ECO:0000256" key="3">
    <source>
        <dbReference type="ARBA" id="ARBA00022679"/>
    </source>
</evidence>
<dbReference type="GO" id="GO:0004312">
    <property type="term" value="F:fatty acid synthase activity"/>
    <property type="evidence" value="ECO:0007669"/>
    <property type="project" value="TreeGrafter"/>
</dbReference>
<dbReference type="SMART" id="SM00827">
    <property type="entry name" value="PKS_AT"/>
    <property type="match status" value="1"/>
</dbReference>
<evidence type="ECO:0000259" key="5">
    <source>
        <dbReference type="PROSITE" id="PS52004"/>
    </source>
</evidence>
<dbReference type="UniPathway" id="UPA00094"/>
<keyword evidence="8" id="KW-1185">Reference proteome</keyword>
<dbReference type="Gene3D" id="3.40.47.10">
    <property type="match status" value="1"/>
</dbReference>
<dbReference type="CDD" id="cd00833">
    <property type="entry name" value="PKS"/>
    <property type="match status" value="1"/>
</dbReference>